<evidence type="ECO:0000256" key="1">
    <source>
        <dbReference type="SAM" id="Coils"/>
    </source>
</evidence>
<organism evidence="2 3">
    <name type="scientific">Ancylostoma ceylanicum</name>
    <dbReference type="NCBI Taxonomy" id="53326"/>
    <lineage>
        <taxon>Eukaryota</taxon>
        <taxon>Metazoa</taxon>
        <taxon>Ecdysozoa</taxon>
        <taxon>Nematoda</taxon>
        <taxon>Chromadorea</taxon>
        <taxon>Rhabditida</taxon>
        <taxon>Rhabditina</taxon>
        <taxon>Rhabditomorpha</taxon>
        <taxon>Strongyloidea</taxon>
        <taxon>Ancylostomatidae</taxon>
        <taxon>Ancylostomatinae</taxon>
        <taxon>Ancylostoma</taxon>
    </lineage>
</organism>
<name>A0A016VVD2_9BILA</name>
<reference evidence="3" key="1">
    <citation type="journal article" date="2015" name="Nat. Genet.">
        <title>The genome and transcriptome of the zoonotic hookworm Ancylostoma ceylanicum identify infection-specific gene families.</title>
        <authorList>
            <person name="Schwarz E.M."/>
            <person name="Hu Y."/>
            <person name="Antoshechkin I."/>
            <person name="Miller M.M."/>
            <person name="Sternberg P.W."/>
            <person name="Aroian R.V."/>
        </authorList>
    </citation>
    <scope>NUCLEOTIDE SEQUENCE</scope>
    <source>
        <strain evidence="3">HY135</strain>
    </source>
</reference>
<evidence type="ECO:0000313" key="2">
    <source>
        <dbReference type="EMBL" id="EYC30982.1"/>
    </source>
</evidence>
<sequence length="102" mass="11808">MLVRSGAGNENFGVALIDKLVKKFIYHVKAIFQDAFENDKTDNEELLNALEQSDREELQELQNQFQVSSHLKSWHNHKANFMERYCNIASGACFVSCQRRTL</sequence>
<dbReference type="AlphaFoldDB" id="A0A016VVD2"/>
<protein>
    <submittedName>
        <fullName evidence="2">Uncharacterized protein</fullName>
    </submittedName>
</protein>
<accession>A0A016VVD2</accession>
<comment type="caution">
    <text evidence="2">The sequence shown here is derived from an EMBL/GenBank/DDBJ whole genome shotgun (WGS) entry which is preliminary data.</text>
</comment>
<keyword evidence="1" id="KW-0175">Coiled coil</keyword>
<proteinExistence type="predicted"/>
<dbReference type="Proteomes" id="UP000024635">
    <property type="component" value="Unassembled WGS sequence"/>
</dbReference>
<feature type="coiled-coil region" evidence="1">
    <location>
        <begin position="36"/>
        <end position="64"/>
    </location>
</feature>
<keyword evidence="3" id="KW-1185">Reference proteome</keyword>
<gene>
    <name evidence="2" type="primary">Acey_s0004.g1885</name>
    <name evidence="2" type="ORF">Y032_0004g1885</name>
</gene>
<evidence type="ECO:0000313" key="3">
    <source>
        <dbReference type="Proteomes" id="UP000024635"/>
    </source>
</evidence>
<dbReference type="EMBL" id="JARK01001340">
    <property type="protein sequence ID" value="EYC30982.1"/>
    <property type="molecule type" value="Genomic_DNA"/>
</dbReference>